<accession>C8ZBZ2</accession>
<keyword evidence="1" id="KW-1133">Transmembrane helix</keyword>
<evidence type="ECO:0000256" key="1">
    <source>
        <dbReference type="SAM" id="Phobius"/>
    </source>
</evidence>
<gene>
    <name evidence="2" type="ORF">EC1118_1K5_0386g</name>
</gene>
<name>C8ZBZ2_YEAS8</name>
<dbReference type="OrthoDB" id="10292569at2759"/>
<organism evidence="2 3">
    <name type="scientific">Saccharomyces cerevisiae (strain Lalvin EC1118 / Prise de mousse)</name>
    <name type="common">Baker's yeast</name>
    <dbReference type="NCBI Taxonomy" id="643680"/>
    <lineage>
        <taxon>Eukaryota</taxon>
        <taxon>Fungi</taxon>
        <taxon>Dikarya</taxon>
        <taxon>Ascomycota</taxon>
        <taxon>Saccharomycotina</taxon>
        <taxon>Saccharomycetes</taxon>
        <taxon>Saccharomycetales</taxon>
        <taxon>Saccharomycetaceae</taxon>
        <taxon>Saccharomyces</taxon>
    </lineage>
</organism>
<sequence>MVNNPKEWMYSKILLYRSNVLFMNFFSVFVCTIGTLFLVFADVYVLASAFFQSKKEKETKFKHLHYQKRSWFFLANIH</sequence>
<dbReference type="Proteomes" id="UP000000286">
    <property type="component" value="Chromosome XI"/>
</dbReference>
<reference evidence="2 3" key="1">
    <citation type="journal article" date="2009" name="Proc. Natl. Acad. Sci. U.S.A.">
        <title>Eukaryote-to-eukaryote gene transfer events revealed by the genome sequence of the wine yeast Saccharomyces cerevisiae EC1118.</title>
        <authorList>
            <person name="Novo M."/>
            <person name="Bigey F."/>
            <person name="Beyne E."/>
            <person name="Galeote V."/>
            <person name="Gavory F."/>
            <person name="Mallet S."/>
            <person name="Cambot B."/>
            <person name="Legras J.L."/>
            <person name="Wincker P."/>
            <person name="Casaregola S."/>
            <person name="Dequin S."/>
        </authorList>
    </citation>
    <scope>NUCLEOTIDE SEQUENCE [LARGE SCALE GENOMIC DNA]</scope>
    <source>
        <strain evidence="3">Lalvin EC1118 / Prise de mousse</strain>
    </source>
</reference>
<evidence type="ECO:0000313" key="2">
    <source>
        <dbReference type="EMBL" id="CAY80908.1"/>
    </source>
</evidence>
<keyword evidence="1" id="KW-0812">Transmembrane</keyword>
<dbReference type="EMBL" id="FN393077">
    <property type="protein sequence ID" value="CAY80908.1"/>
    <property type="molecule type" value="Genomic_DNA"/>
</dbReference>
<dbReference type="AlphaFoldDB" id="C8ZBZ2"/>
<protein>
    <submittedName>
        <fullName evidence="2">EC1118_1K5_0386p</fullName>
    </submittedName>
</protein>
<proteinExistence type="predicted"/>
<keyword evidence="1" id="KW-0472">Membrane</keyword>
<dbReference type="HOGENOM" id="CLU_2759239_0_0_1"/>
<evidence type="ECO:0000313" key="3">
    <source>
        <dbReference type="Proteomes" id="UP000000286"/>
    </source>
</evidence>
<feature type="transmembrane region" description="Helical" evidence="1">
    <location>
        <begin position="20"/>
        <end position="47"/>
    </location>
</feature>